<reference evidence="5" key="1">
    <citation type="submission" date="2024-07" db="EMBL/GenBank/DDBJ databases">
        <authorList>
            <person name="Yu S.T."/>
        </authorList>
    </citation>
    <scope>NUCLEOTIDE SEQUENCE</scope>
    <source>
        <strain evidence="5">R44</strain>
    </source>
</reference>
<dbReference type="InterPro" id="IPR000408">
    <property type="entry name" value="Reg_chr_condens"/>
</dbReference>
<organism evidence="5">
    <name type="scientific">Streptomyces sp. R44</name>
    <dbReference type="NCBI Taxonomy" id="3238633"/>
    <lineage>
        <taxon>Bacteria</taxon>
        <taxon>Bacillati</taxon>
        <taxon>Actinomycetota</taxon>
        <taxon>Actinomycetes</taxon>
        <taxon>Kitasatosporales</taxon>
        <taxon>Streptomycetaceae</taxon>
        <taxon>Streptomyces</taxon>
    </lineage>
</organism>
<dbReference type="AlphaFoldDB" id="A0AB39TAC9"/>
<dbReference type="Gene3D" id="2.60.40.1170">
    <property type="entry name" value="Mu homology domain, subdomain B"/>
    <property type="match status" value="1"/>
</dbReference>
<dbReference type="InterPro" id="IPR001434">
    <property type="entry name" value="OmcB-like_DUF11"/>
</dbReference>
<evidence type="ECO:0000313" key="5">
    <source>
        <dbReference type="EMBL" id="XDQ76464.1"/>
    </source>
</evidence>
<dbReference type="PRINTS" id="PR00633">
    <property type="entry name" value="RCCNDNSATION"/>
</dbReference>
<evidence type="ECO:0000256" key="1">
    <source>
        <dbReference type="ARBA" id="ARBA00022737"/>
    </source>
</evidence>
<dbReference type="InterPro" id="IPR047589">
    <property type="entry name" value="DUF11_rpt"/>
</dbReference>
<name>A0AB39TAC9_9ACTN</name>
<dbReference type="PROSITE" id="PS00626">
    <property type="entry name" value="RCC1_2"/>
    <property type="match status" value="3"/>
</dbReference>
<dbReference type="InterPro" id="IPR009091">
    <property type="entry name" value="RCC1/BLIP-II"/>
</dbReference>
<feature type="domain" description="RCC1-like" evidence="4">
    <location>
        <begin position="18"/>
        <end position="424"/>
    </location>
</feature>
<dbReference type="RefSeq" id="WP_369149082.1">
    <property type="nucleotide sequence ID" value="NZ_CP163444.1"/>
</dbReference>
<evidence type="ECO:0000256" key="2">
    <source>
        <dbReference type="SAM" id="MobiDB-lite"/>
    </source>
</evidence>
<dbReference type="Gene3D" id="2.130.10.30">
    <property type="entry name" value="Regulator of chromosome condensation 1/beta-lactamase-inhibitor protein II"/>
    <property type="match status" value="2"/>
</dbReference>
<feature type="domain" description="DUF11" evidence="3">
    <location>
        <begin position="431"/>
        <end position="550"/>
    </location>
</feature>
<evidence type="ECO:0000259" key="3">
    <source>
        <dbReference type="Pfam" id="PF01345"/>
    </source>
</evidence>
<dbReference type="PANTHER" id="PTHR22870:SF408">
    <property type="entry name" value="OS09G0560450 PROTEIN"/>
    <property type="match status" value="1"/>
</dbReference>
<evidence type="ECO:0000259" key="4">
    <source>
        <dbReference type="Pfam" id="PF25390"/>
    </source>
</evidence>
<dbReference type="NCBIfam" id="TIGR01451">
    <property type="entry name" value="B_ant_repeat"/>
    <property type="match status" value="1"/>
</dbReference>
<sequence length="555" mass="55631">MQSAQASDGQRGDPGTEFSWGSNREGQLGDDATIDYSRTPVRVCGASPCSSPLDRVVAVAAGDRHTTALRADGTVWTWGANFHGELGDGTKVQRSAPVQVCAVGQTAPCNSFLSGVIAVAAGDGHNLAVRADGTVVAWGLNAVGQLGDGTSDNERLTPVQVCAPDQSDCAANPLTGVTAIAAGGSHSLALQSNSRALGWGYNTFGQVGDGTQIPRSTPVGVLSRVTDIAAGDLHSLAVLSDGTARSWGDNIFGQLGDGTTDRRLRPVPVCAVGQTSCATNPLTGVTAIAAGNEHSLAVLSDRTARSWGSNDAGQLGDGTTDRRLTPVPVCAVGQTSCAANPLTGVTAIAASAGDAGTGLGHSLAVVNGTVHSWGANLSGQLGDGSTVGQRNTPVKACASGLTAPCRYSLSGVTAIAAGDQYSLALTRPTADLALALSGVPDSVVSGANLTYTVTVTNHGPTDAENVQFNNTLPPDARFVSASSGQGSCKVPPVGSSDTVTCSLGSLEGGAQATAQIVVRVVAARGGVVTDSAKVSSTTPDPNEVNNTATIVTPVR</sequence>
<dbReference type="PANTHER" id="PTHR22870">
    <property type="entry name" value="REGULATOR OF CHROMOSOME CONDENSATION"/>
    <property type="match status" value="1"/>
</dbReference>
<dbReference type="InterPro" id="IPR058923">
    <property type="entry name" value="RCC1-like_dom"/>
</dbReference>
<dbReference type="Pfam" id="PF25390">
    <property type="entry name" value="WD40_RLD"/>
    <property type="match status" value="1"/>
</dbReference>
<dbReference type="Pfam" id="PF01345">
    <property type="entry name" value="DUF11"/>
    <property type="match status" value="1"/>
</dbReference>
<protein>
    <recommendedName>
        <fullName evidence="6">DUF11 domain-containing protein</fullName>
    </recommendedName>
</protein>
<keyword evidence="1" id="KW-0677">Repeat</keyword>
<dbReference type="InterPro" id="IPR051210">
    <property type="entry name" value="Ub_ligase/GEF_domain"/>
</dbReference>
<dbReference type="SUPFAM" id="SSF50985">
    <property type="entry name" value="RCC1/BLIP-II"/>
    <property type="match status" value="1"/>
</dbReference>
<dbReference type="EMBL" id="CP163444">
    <property type="protein sequence ID" value="XDQ76464.1"/>
    <property type="molecule type" value="Genomic_DNA"/>
</dbReference>
<dbReference type="PROSITE" id="PS50012">
    <property type="entry name" value="RCC1_3"/>
    <property type="match status" value="7"/>
</dbReference>
<evidence type="ECO:0008006" key="6">
    <source>
        <dbReference type="Google" id="ProtNLM"/>
    </source>
</evidence>
<gene>
    <name evidence="5" type="ORF">AB5J54_40770</name>
</gene>
<feature type="region of interest" description="Disordered" evidence="2">
    <location>
        <begin position="1"/>
        <end position="32"/>
    </location>
</feature>
<proteinExistence type="predicted"/>
<accession>A0AB39TAC9</accession>